<dbReference type="SUPFAM" id="SSF52317">
    <property type="entry name" value="Class I glutamine amidotransferase-like"/>
    <property type="match status" value="1"/>
</dbReference>
<dbReference type="CDD" id="cd03143">
    <property type="entry name" value="A4_beta-galactosidase_middle_domain"/>
    <property type="match status" value="1"/>
</dbReference>
<dbReference type="Proteomes" id="UP000095463">
    <property type="component" value="Unassembled WGS sequence"/>
</dbReference>
<keyword evidence="3" id="KW-1185">Reference proteome</keyword>
<organism evidence="2 3">
    <name type="scientific">Devosia insulae DS-56</name>
    <dbReference type="NCBI Taxonomy" id="1116389"/>
    <lineage>
        <taxon>Bacteria</taxon>
        <taxon>Pseudomonadati</taxon>
        <taxon>Pseudomonadota</taxon>
        <taxon>Alphaproteobacteria</taxon>
        <taxon>Hyphomicrobiales</taxon>
        <taxon>Devosiaceae</taxon>
        <taxon>Devosia</taxon>
    </lineage>
</organism>
<dbReference type="InterPro" id="IPR010768">
    <property type="entry name" value="GATase1-like"/>
</dbReference>
<proteinExistence type="predicted"/>
<reference evidence="2 3" key="1">
    <citation type="journal article" date="2015" name="Genome Announc.">
        <title>Genome Assemblies of Three Soil-Associated Devosia species: D. insulae, D. limi, and D. soli.</title>
        <authorList>
            <person name="Hassan Y.I."/>
            <person name="Lepp D."/>
            <person name="Zhou T."/>
        </authorList>
    </citation>
    <scope>NUCLEOTIDE SEQUENCE [LARGE SCALE GENOMIC DNA]</scope>
    <source>
        <strain evidence="2 3">DS-56</strain>
    </source>
</reference>
<dbReference type="Gene3D" id="3.40.50.880">
    <property type="match status" value="1"/>
</dbReference>
<accession>A0A1E5XHL5</accession>
<dbReference type="EMBL" id="LAJE02000400">
    <property type="protein sequence ID" value="OEO28087.1"/>
    <property type="molecule type" value="Genomic_DNA"/>
</dbReference>
<dbReference type="OrthoDB" id="9781333at2"/>
<gene>
    <name evidence="2" type="ORF">VW23_000385</name>
</gene>
<comment type="caution">
    <text evidence="2">The sequence shown here is derived from an EMBL/GenBank/DDBJ whole genome shotgun (WGS) entry which is preliminary data.</text>
</comment>
<dbReference type="RefSeq" id="WP_069912568.1">
    <property type="nucleotide sequence ID" value="NZ_LAJE02000400.1"/>
</dbReference>
<protein>
    <submittedName>
        <fullName evidence="2">Cytoplasmic protein</fullName>
    </submittedName>
</protein>
<dbReference type="PANTHER" id="PTHR37947:SF1">
    <property type="entry name" value="BLL2462 PROTEIN"/>
    <property type="match status" value="1"/>
</dbReference>
<dbReference type="Pfam" id="PF07090">
    <property type="entry name" value="GATase1_like"/>
    <property type="match status" value="1"/>
</dbReference>
<feature type="domain" description="Putative glutamine amidotransferase" evidence="1">
    <location>
        <begin position="4"/>
        <end position="246"/>
    </location>
</feature>
<dbReference type="AlphaFoldDB" id="A0A1E5XHL5"/>
<evidence type="ECO:0000313" key="3">
    <source>
        <dbReference type="Proteomes" id="UP000095463"/>
    </source>
</evidence>
<evidence type="ECO:0000259" key="1">
    <source>
        <dbReference type="Pfam" id="PF07090"/>
    </source>
</evidence>
<name>A0A1E5XHL5_9HYPH</name>
<dbReference type="PIRSF" id="PIRSF034405">
    <property type="entry name" value="UCP034405"/>
    <property type="match status" value="1"/>
</dbReference>
<dbReference type="PANTHER" id="PTHR37947">
    <property type="entry name" value="BLL2462 PROTEIN"/>
    <property type="match status" value="1"/>
</dbReference>
<dbReference type="InterPro" id="IPR017027">
    <property type="entry name" value="STM3548-like"/>
</dbReference>
<sequence>MSKRVLIAGESWVTHSIHTKGFDSFTTTEYNEGVRWLKAALEGGGWEVTFLPNHLAARDFPQTAEALAAYDVVMLSDIGANTLLLHPDTFVRSVPLPNRLTAIKDYVLNGGGLVMIGGYLTFQGIDAKGQYAGTAIEDVLPVTLSRHDDRRENPQGVAAHVGDPGHPITKGIAGEWPALLGYNEVVAKPDAEVLVRVGGDPLIAVAEFGKGRSVVFTSDCGPHWAPPPFVDWAGYAPLWNNIANWVSGK</sequence>
<evidence type="ECO:0000313" key="2">
    <source>
        <dbReference type="EMBL" id="OEO28087.1"/>
    </source>
</evidence>
<dbReference type="InterPro" id="IPR029062">
    <property type="entry name" value="Class_I_gatase-like"/>
</dbReference>